<dbReference type="HAMAP" id="MF_01054">
    <property type="entry name" value="UPF0237"/>
    <property type="match status" value="1"/>
</dbReference>
<evidence type="ECO:0000256" key="1">
    <source>
        <dbReference type="HAMAP-Rule" id="MF_01054"/>
    </source>
</evidence>
<evidence type="ECO:0000313" key="4">
    <source>
        <dbReference type="Proteomes" id="UP001529235"/>
    </source>
</evidence>
<dbReference type="Proteomes" id="UP001529235">
    <property type="component" value="Unassembled WGS sequence"/>
</dbReference>
<evidence type="ECO:0000313" key="3">
    <source>
        <dbReference type="EMBL" id="MDK6028203.1"/>
    </source>
</evidence>
<keyword evidence="4" id="KW-1185">Reference proteome</keyword>
<dbReference type="PANTHER" id="PTHR34875">
    <property type="entry name" value="UPF0237 PROTEIN MJ1558"/>
    <property type="match status" value="1"/>
</dbReference>
<dbReference type="EMBL" id="JASNVW010000001">
    <property type="protein sequence ID" value="MDK6028203.1"/>
    <property type="molecule type" value="Genomic_DNA"/>
</dbReference>
<gene>
    <name evidence="3" type="ORF">QPL79_02335</name>
</gene>
<sequence length="101" mass="10969">MPHNYFDETSDENLAVVTVIGADKPGIVAGITAVLAKHNVNIVDIAQTVVRGIFSMIMIVDLSTGNIDLPRLREELVSRGKELGVEVSVNHIAVFKAMQRV</sequence>
<organism evidence="3 4">
    <name type="scientific">Ignisphaera cupida</name>
    <dbReference type="NCBI Taxonomy" id="3050454"/>
    <lineage>
        <taxon>Archaea</taxon>
        <taxon>Thermoproteota</taxon>
        <taxon>Thermoprotei</taxon>
        <taxon>Desulfurococcales</taxon>
        <taxon>Desulfurococcaceae</taxon>
        <taxon>Ignisphaera</taxon>
    </lineage>
</organism>
<dbReference type="PANTHER" id="PTHR34875:SF6">
    <property type="entry name" value="UPF0237 PROTEIN MJ1558"/>
    <property type="match status" value="1"/>
</dbReference>
<dbReference type="AlphaFoldDB" id="A0ABD4Z6F9"/>
<name>A0ABD4Z6F9_9CREN</name>
<reference evidence="3 4" key="1">
    <citation type="submission" date="2023-05" db="EMBL/GenBank/DDBJ databases">
        <title>A new hyperthermophilic archaea 'Ignisphaera cupida' sp. nov. and description of the family 'Ignisphaeraceae' fam. nov.</title>
        <authorList>
            <person name="Podosokorskaya O.A."/>
            <person name="Elcheninov A.G."/>
            <person name="Klukina A."/>
            <person name="Merkel A.Y."/>
        </authorList>
    </citation>
    <scope>NUCLEOTIDE SEQUENCE [LARGE SCALE GENOMIC DNA]</scope>
    <source>
        <strain evidence="3 4">4213-co</strain>
    </source>
</reference>
<dbReference type="InterPro" id="IPR022986">
    <property type="entry name" value="UPF0237_ACT"/>
</dbReference>
<dbReference type="InterPro" id="IPR050990">
    <property type="entry name" value="UPF0237/GcvR_regulator"/>
</dbReference>
<protein>
    <recommendedName>
        <fullName evidence="1">UPF0237 protein QPL79_02335</fullName>
    </recommendedName>
</protein>
<dbReference type="Pfam" id="PF13740">
    <property type="entry name" value="ACT_6"/>
    <property type="match status" value="1"/>
</dbReference>
<dbReference type="RefSeq" id="WP_285273174.1">
    <property type="nucleotide sequence ID" value="NZ_JASNVW010000001.1"/>
</dbReference>
<comment type="caution">
    <text evidence="3">The sequence shown here is derived from an EMBL/GenBank/DDBJ whole genome shotgun (WGS) entry which is preliminary data.</text>
</comment>
<comment type="similarity">
    <text evidence="1">Belongs to the UPF0237 family.</text>
</comment>
<dbReference type="InterPro" id="IPR002912">
    <property type="entry name" value="ACT_dom"/>
</dbReference>
<proteinExistence type="inferred from homology"/>
<evidence type="ECO:0000259" key="2">
    <source>
        <dbReference type="PROSITE" id="PS51671"/>
    </source>
</evidence>
<dbReference type="InterPro" id="IPR045865">
    <property type="entry name" value="ACT-like_dom_sf"/>
</dbReference>
<dbReference type="NCBIfam" id="NF001220">
    <property type="entry name" value="PRK00194.1"/>
    <property type="match status" value="1"/>
</dbReference>
<accession>A0ABD4Z6F9</accession>
<dbReference type="CDD" id="cd04872">
    <property type="entry name" value="ACT_1ZPV"/>
    <property type="match status" value="1"/>
</dbReference>
<dbReference type="PROSITE" id="PS51671">
    <property type="entry name" value="ACT"/>
    <property type="match status" value="1"/>
</dbReference>
<dbReference type="SUPFAM" id="SSF55021">
    <property type="entry name" value="ACT-like"/>
    <property type="match status" value="1"/>
</dbReference>
<dbReference type="Gene3D" id="3.30.70.260">
    <property type="match status" value="1"/>
</dbReference>
<feature type="domain" description="ACT" evidence="2">
    <location>
        <begin position="16"/>
        <end position="90"/>
    </location>
</feature>